<dbReference type="SUPFAM" id="SSF50939">
    <property type="entry name" value="Sialidases"/>
    <property type="match status" value="1"/>
</dbReference>
<dbReference type="GO" id="GO:0055036">
    <property type="term" value="C:virion membrane"/>
    <property type="evidence" value="ECO:0007669"/>
    <property type="project" value="UniProtKB-SubCell"/>
</dbReference>
<comment type="similarity">
    <text evidence="17">Belongs to the glycosyl hydrolase 34 family.</text>
</comment>
<evidence type="ECO:0000256" key="6">
    <source>
        <dbReference type="ARBA" id="ARBA00022723"/>
    </source>
</evidence>
<keyword evidence="6 17" id="KW-0479">Metal-binding</keyword>
<dbReference type="GO" id="GO:0005975">
    <property type="term" value="P:carbohydrate metabolic process"/>
    <property type="evidence" value="ECO:0007669"/>
    <property type="project" value="UniProtKB-UniRule"/>
</dbReference>
<accession>A0A1W5INC2</accession>
<comment type="cofactor">
    <cofactor evidence="1 17">
        <name>Ca(2+)</name>
        <dbReference type="ChEBI" id="CHEBI:29108"/>
    </cofactor>
</comment>
<evidence type="ECO:0000256" key="1">
    <source>
        <dbReference type="ARBA" id="ARBA00001913"/>
    </source>
</evidence>
<evidence type="ECO:0000256" key="2">
    <source>
        <dbReference type="ARBA" id="ARBA00004597"/>
    </source>
</evidence>
<keyword evidence="9 17" id="KW-0946">Virion</keyword>
<keyword evidence="5 18" id="KW-0812">Transmembrane</keyword>
<evidence type="ECO:0000256" key="18">
    <source>
        <dbReference type="SAM" id="Phobius"/>
    </source>
</evidence>
<feature type="transmembrane region" description="Helical" evidence="18">
    <location>
        <begin position="7"/>
        <end position="33"/>
    </location>
</feature>
<dbReference type="InterPro" id="IPR036278">
    <property type="entry name" value="Sialidase_sf"/>
</dbReference>
<sequence length="447" mass="48895">MSFQTSTCLLIVSLLCGILTVCLQVLLPFILIWTNTEPNYSCECPAPNISLSCPNGTSVTYDSKNITENSFYSSTTNYLSPVIATPLVLGENLCSINGWVPTYRGEGTTGKIPDEQMLTRQNFVSCSDKECRRFFVSMGYGTTTNFADLIVSEQMNVYSVKLGDPPTPDKLKFEAVGWSASSCHDGFQWTVLSVAGDGFVSILYGGIITDTIHPTNGGPLRTQASSCICNDGTCYTIIADGTTYTASSHRLYRLINGTSAGWKALDTTGFNFEFPTCYYTSGKVKCTGTNLWNDAKRPFLEFDQSFTYTFKEPCLGFLGDTPRGIDTTNYCDKTTTEGEGGIQGFMIEGSNSWIGRIINPGSKKGFEIYKFLGTLFSVQTVGNRNYQLLSNSTIGRSGLYQPAYESRDCQELCFWIEITATTKAGLSSNDLITFCGTGGSMPDVNWG</sequence>
<evidence type="ECO:0000256" key="10">
    <source>
        <dbReference type="ARBA" id="ARBA00022870"/>
    </source>
</evidence>
<comment type="PTM">
    <text evidence="17">N-glycosylated.</text>
</comment>
<keyword evidence="8 17" id="KW-0106">Calcium</keyword>
<dbReference type="InterPro" id="IPR001860">
    <property type="entry name" value="Glyco_hydro_34"/>
</dbReference>
<evidence type="ECO:0000256" key="5">
    <source>
        <dbReference type="ARBA" id="ARBA00022692"/>
    </source>
</evidence>
<keyword evidence="15 17" id="KW-0325">Glycoprotein</keyword>
<comment type="subunit">
    <text evidence="3 17">Homotetramer.</text>
</comment>
<evidence type="ECO:0000256" key="4">
    <source>
        <dbReference type="ARBA" id="ARBA00022511"/>
    </source>
</evidence>
<evidence type="ECO:0000256" key="11">
    <source>
        <dbReference type="ARBA" id="ARBA00022968"/>
    </source>
</evidence>
<evidence type="ECO:0000313" key="19">
    <source>
        <dbReference type="EMBL" id="AKC43905.1"/>
    </source>
</evidence>
<evidence type="ECO:0000256" key="14">
    <source>
        <dbReference type="ARBA" id="ARBA00023157"/>
    </source>
</evidence>
<dbReference type="EMBL" id="KR077934">
    <property type="protein sequence ID" value="AKC43905.1"/>
    <property type="molecule type" value="Viral_cRNA"/>
</dbReference>
<organism evidence="19">
    <name type="scientific">Influenza A virus</name>
    <name type="common">A/dark fruit-eating bat/Bolivia/PBV780-781/2011(H18N11)</name>
    <dbReference type="NCBI Taxonomy" id="1641314"/>
    <lineage>
        <taxon>Viruses</taxon>
        <taxon>Riboviria</taxon>
        <taxon>Orthornavirae</taxon>
        <taxon>Negarnaviricota</taxon>
        <taxon>Polyploviricotina</taxon>
        <taxon>Insthoviricetes</taxon>
        <taxon>Articulavirales</taxon>
        <taxon>Orthomyxoviridae</taxon>
        <taxon>Alphainfluenzavirus</taxon>
        <taxon>Alphainfluenzavirus influenzae</taxon>
        <taxon>Influenza A virus</taxon>
    </lineage>
</organism>
<evidence type="ECO:0000256" key="17">
    <source>
        <dbReference type="RuleBase" id="RU361252"/>
    </source>
</evidence>
<keyword evidence="4 17" id="KW-1032">Host cell membrane</keyword>
<evidence type="ECO:0000256" key="9">
    <source>
        <dbReference type="ARBA" id="ARBA00022844"/>
    </source>
</evidence>
<evidence type="ECO:0000256" key="3">
    <source>
        <dbReference type="ARBA" id="ARBA00011881"/>
    </source>
</evidence>
<dbReference type="Pfam" id="PF00064">
    <property type="entry name" value="Neur"/>
    <property type="match status" value="1"/>
</dbReference>
<dbReference type="EC" id="3.2.1.18" evidence="17"/>
<keyword evidence="13 18" id="KW-0472">Membrane</keyword>
<comment type="function">
    <text evidence="17">Catalyzes the removal of terminal sialic acid residues from viral and cellular glycoconjugates.</text>
</comment>
<gene>
    <name evidence="17 19" type="primary">NA</name>
</gene>
<keyword evidence="7 17" id="KW-0378">Hydrolase</keyword>
<evidence type="ECO:0000256" key="7">
    <source>
        <dbReference type="ARBA" id="ARBA00022801"/>
    </source>
</evidence>
<evidence type="ECO:0000256" key="15">
    <source>
        <dbReference type="ARBA" id="ARBA00023180"/>
    </source>
</evidence>
<dbReference type="GO" id="GO:0016020">
    <property type="term" value="C:membrane"/>
    <property type="evidence" value="ECO:0007669"/>
    <property type="project" value="InterPro"/>
</dbReference>
<keyword evidence="12 18" id="KW-1133">Transmembrane helix</keyword>
<name>A0A1W5INC2_9INFA</name>
<keyword evidence="11" id="KW-0735">Signal-anchor</keyword>
<protein>
    <recommendedName>
        <fullName evidence="17">Neuraminidase</fullName>
        <ecNumber evidence="17">3.2.1.18</ecNumber>
    </recommendedName>
</protein>
<evidence type="ECO:0000256" key="8">
    <source>
        <dbReference type="ARBA" id="ARBA00022837"/>
    </source>
</evidence>
<reference evidence="19" key="1">
    <citation type="submission" date="2015-04" db="EMBL/GenBank/DDBJ databases">
        <title>H18N11 Identified in Bolivia using a New Consensus PCR Assay for the Identification of Highly Divergent Influenza Viruses.</title>
        <authorList>
            <person name="Liang E."/>
            <person name="Aguirre-Mazzi E."/>
            <person name="Hicks A.L."/>
            <person name="Zambrana-Torrelio C."/>
            <person name="Navarrete-Macias I."/>
            <person name="Rostal M.K."/>
            <person name="Daszak P."/>
            <person name="Anthony S.J."/>
            <person name="Iniguez V."/>
            <person name="Lipkin W.I."/>
        </authorList>
    </citation>
    <scope>NUCLEOTIDE SEQUENCE</scope>
    <source>
        <strain evidence="19">A/dark fruit-eating bat/Bolivia/PBV780-781/2011</strain>
    </source>
</reference>
<dbReference type="GO" id="GO:0020002">
    <property type="term" value="C:host cell plasma membrane"/>
    <property type="evidence" value="ECO:0007669"/>
    <property type="project" value="UniProtKB-SubCell"/>
</dbReference>
<evidence type="ECO:0000256" key="12">
    <source>
        <dbReference type="ARBA" id="ARBA00022989"/>
    </source>
</evidence>
<dbReference type="GO" id="GO:0004308">
    <property type="term" value="F:exo-alpha-sialidase activity"/>
    <property type="evidence" value="ECO:0007669"/>
    <property type="project" value="UniProtKB-UniRule"/>
</dbReference>
<proteinExistence type="inferred from homology"/>
<dbReference type="Gene3D" id="2.120.10.10">
    <property type="match status" value="1"/>
</dbReference>
<keyword evidence="16 17" id="KW-0326">Glycosidase</keyword>
<keyword evidence="10 17" id="KW-1043">Host membrane</keyword>
<dbReference type="GO" id="GO:0046872">
    <property type="term" value="F:metal ion binding"/>
    <property type="evidence" value="ECO:0007669"/>
    <property type="project" value="UniProtKB-KW"/>
</dbReference>
<comment type="subcellular location">
    <subcellularLocation>
        <location evidence="2">Host membrane</location>
        <topology evidence="2">Single-pass type II membrane protein</topology>
    </subcellularLocation>
    <subcellularLocation>
        <location evidence="17">Virion membrane</location>
    </subcellularLocation>
    <subcellularLocation>
        <location evidence="17">Host apical cell membrane</location>
        <topology evidence="17">Single-pass type II membrane protein</topology>
    </subcellularLocation>
</comment>
<evidence type="ECO:0000256" key="16">
    <source>
        <dbReference type="ARBA" id="ARBA00023295"/>
    </source>
</evidence>
<keyword evidence="14" id="KW-1015">Disulfide bond</keyword>
<evidence type="ECO:0000256" key="13">
    <source>
        <dbReference type="ARBA" id="ARBA00023136"/>
    </source>
</evidence>
<comment type="catalytic activity">
    <reaction evidence="17">
        <text>Hydrolysis of alpha-(2-&gt;3)-, alpha-(2-&gt;6)-, alpha-(2-&gt;8)- glycosidic linkages of terminal sialic acid residues in oligosaccharides, glycoproteins, glycolipids, colominic acid and synthetic substrates.</text>
        <dbReference type="EC" id="3.2.1.18"/>
    </reaction>
</comment>